<dbReference type="VEuPathDB" id="FungiDB:BO78DRAFT_385285"/>
<dbReference type="PANTHER" id="PTHR38790">
    <property type="entry name" value="2EXR DOMAIN-CONTAINING PROTEIN-RELATED"/>
    <property type="match status" value="1"/>
</dbReference>
<accession>A0A319EDS2</accession>
<gene>
    <name evidence="1" type="ORF">BO78DRAFT_385285</name>
</gene>
<keyword evidence="2" id="KW-1185">Reference proteome</keyword>
<protein>
    <recommendedName>
        <fullName evidence="3">F-box domain-containing protein</fullName>
    </recommendedName>
</protein>
<name>A0A319EDS2_ASPSB</name>
<sequence>MEKRVDRPEVVEEVNAKPFPFLRLPREIRDIIYGELLTRPSHDELWIRYDANKNNWWDGRRKCHCLRPVRCLGHEERLEPTILRLCKRVHEEALEILFGKNKVYIDAPLFKALEFLSATPIPALQRIKYLKICMDVFPNPILGGCGCAGFAEMLSQPSKPWHDLFTLIQEALPILNTLHLRCKYRTLQLSYIRPFDKWRKQFFRHGWMEPVREMTKIKTLHLEYRFSEDNLVGGNVDLVWIHQARNDLWEGSGFKEVSARWSSYLPSWFRSDMTKAKWYRARLVLSHMRKKSDEEVALPPLAYFTKEDVLDTMPQEEYCLHRC</sequence>
<proteinExistence type="predicted"/>
<dbReference type="Proteomes" id="UP000248423">
    <property type="component" value="Unassembled WGS sequence"/>
</dbReference>
<dbReference type="AlphaFoldDB" id="A0A319EDS2"/>
<evidence type="ECO:0000313" key="2">
    <source>
        <dbReference type="Proteomes" id="UP000248423"/>
    </source>
</evidence>
<evidence type="ECO:0000313" key="1">
    <source>
        <dbReference type="EMBL" id="PYI08406.1"/>
    </source>
</evidence>
<dbReference type="EMBL" id="KZ826335">
    <property type="protein sequence ID" value="PYI08406.1"/>
    <property type="molecule type" value="Genomic_DNA"/>
</dbReference>
<dbReference type="OrthoDB" id="2951834at2759"/>
<evidence type="ECO:0008006" key="3">
    <source>
        <dbReference type="Google" id="ProtNLM"/>
    </source>
</evidence>
<dbReference type="PANTHER" id="PTHR38790:SF9">
    <property type="entry name" value="F-BOX DOMAIN-CONTAINING PROTEIN"/>
    <property type="match status" value="1"/>
</dbReference>
<organism evidence="1 2">
    <name type="scientific">Aspergillus sclerotiicarbonarius (strain CBS 121057 / IBT 28362)</name>
    <dbReference type="NCBI Taxonomy" id="1448318"/>
    <lineage>
        <taxon>Eukaryota</taxon>
        <taxon>Fungi</taxon>
        <taxon>Dikarya</taxon>
        <taxon>Ascomycota</taxon>
        <taxon>Pezizomycotina</taxon>
        <taxon>Eurotiomycetes</taxon>
        <taxon>Eurotiomycetidae</taxon>
        <taxon>Eurotiales</taxon>
        <taxon>Aspergillaceae</taxon>
        <taxon>Aspergillus</taxon>
        <taxon>Aspergillus subgen. Circumdati</taxon>
    </lineage>
</organism>
<reference evidence="1 2" key="1">
    <citation type="submission" date="2018-02" db="EMBL/GenBank/DDBJ databases">
        <title>The genomes of Aspergillus section Nigri reveals drivers in fungal speciation.</title>
        <authorList>
            <consortium name="DOE Joint Genome Institute"/>
            <person name="Vesth T.C."/>
            <person name="Nybo J."/>
            <person name="Theobald S."/>
            <person name="Brandl J."/>
            <person name="Frisvad J.C."/>
            <person name="Nielsen K.F."/>
            <person name="Lyhne E.K."/>
            <person name="Kogle M.E."/>
            <person name="Kuo A."/>
            <person name="Riley R."/>
            <person name="Clum A."/>
            <person name="Nolan M."/>
            <person name="Lipzen A."/>
            <person name="Salamov A."/>
            <person name="Henrissat B."/>
            <person name="Wiebenga A."/>
            <person name="De vries R.P."/>
            <person name="Grigoriev I.V."/>
            <person name="Mortensen U.H."/>
            <person name="Andersen M.R."/>
            <person name="Baker S.E."/>
        </authorList>
    </citation>
    <scope>NUCLEOTIDE SEQUENCE [LARGE SCALE GENOMIC DNA]</scope>
    <source>
        <strain evidence="1 2">CBS 121057</strain>
    </source>
</reference>